<reference evidence="1" key="1">
    <citation type="journal article" date="2015" name="Proc. Natl. Acad. Sci. U.S.A.">
        <title>Networks of energetic and metabolic interactions define dynamics in microbial communities.</title>
        <authorList>
            <person name="Embree M."/>
            <person name="Liu J.K."/>
            <person name="Al-Bassam M.M."/>
            <person name="Zengler K."/>
        </authorList>
    </citation>
    <scope>NUCLEOTIDE SEQUENCE</scope>
</reference>
<sequence length="61" mass="7050">MTTIMPESENVQRAIKWVSANLEENNQPLQKLVEKAVFKFDLSPKDTDFLTSFFRESNSAK</sequence>
<gene>
    <name evidence="1" type="ORF">ASZ90_006709</name>
</gene>
<dbReference type="EMBL" id="LNQE01000903">
    <property type="protein sequence ID" value="KUG23505.1"/>
    <property type="molecule type" value="Genomic_DNA"/>
</dbReference>
<organism evidence="1">
    <name type="scientific">hydrocarbon metagenome</name>
    <dbReference type="NCBI Taxonomy" id="938273"/>
    <lineage>
        <taxon>unclassified sequences</taxon>
        <taxon>metagenomes</taxon>
        <taxon>ecological metagenomes</taxon>
    </lineage>
</organism>
<comment type="caution">
    <text evidence="1">The sequence shown here is derived from an EMBL/GenBank/DDBJ whole genome shotgun (WGS) entry which is preliminary data.</text>
</comment>
<dbReference type="AlphaFoldDB" id="A0A0W8FRU9"/>
<accession>A0A0W8FRU9</accession>
<evidence type="ECO:0000313" key="1">
    <source>
        <dbReference type="EMBL" id="KUG23505.1"/>
    </source>
</evidence>
<protein>
    <submittedName>
        <fullName evidence="1">Uncharacterized protein</fullName>
    </submittedName>
</protein>
<proteinExistence type="predicted"/>
<name>A0A0W8FRU9_9ZZZZ</name>